<comment type="similarity">
    <text evidence="1">Belongs to the Skp family.</text>
</comment>
<dbReference type="PANTHER" id="PTHR35089:SF1">
    <property type="entry name" value="CHAPERONE PROTEIN SKP"/>
    <property type="match status" value="1"/>
</dbReference>
<proteinExistence type="inferred from homology"/>
<dbReference type="Proteomes" id="UP000271937">
    <property type="component" value="Unassembled WGS sequence"/>
</dbReference>
<gene>
    <name evidence="5" type="ORF">EG849_01510</name>
</gene>
<comment type="caution">
    <text evidence="5">The sequence shown here is derived from an EMBL/GenBank/DDBJ whole genome shotgun (WGS) entry which is preliminary data.</text>
</comment>
<dbReference type="GO" id="GO:0051082">
    <property type="term" value="F:unfolded protein binding"/>
    <property type="evidence" value="ECO:0007669"/>
    <property type="project" value="InterPro"/>
</dbReference>
<dbReference type="Pfam" id="PF03938">
    <property type="entry name" value="OmpH"/>
    <property type="match status" value="1"/>
</dbReference>
<dbReference type="InterPro" id="IPR024930">
    <property type="entry name" value="Skp_dom_sf"/>
</dbReference>
<dbReference type="AlphaFoldDB" id="A0A3P3WGB5"/>
<keyword evidence="2" id="KW-0732">Signal</keyword>
<dbReference type="EMBL" id="RQVR01000001">
    <property type="protein sequence ID" value="RRJ94175.1"/>
    <property type="molecule type" value="Genomic_DNA"/>
</dbReference>
<evidence type="ECO:0000256" key="1">
    <source>
        <dbReference type="ARBA" id="ARBA00009091"/>
    </source>
</evidence>
<dbReference type="PANTHER" id="PTHR35089">
    <property type="entry name" value="CHAPERONE PROTEIN SKP"/>
    <property type="match status" value="1"/>
</dbReference>
<keyword evidence="6" id="KW-1185">Reference proteome</keyword>
<dbReference type="GO" id="GO:0050821">
    <property type="term" value="P:protein stabilization"/>
    <property type="evidence" value="ECO:0007669"/>
    <property type="project" value="TreeGrafter"/>
</dbReference>
<accession>A0A3P3WGB5</accession>
<dbReference type="PROSITE" id="PS51257">
    <property type="entry name" value="PROKAR_LIPOPROTEIN"/>
    <property type="match status" value="1"/>
</dbReference>
<dbReference type="GO" id="GO:0005829">
    <property type="term" value="C:cytosol"/>
    <property type="evidence" value="ECO:0007669"/>
    <property type="project" value="TreeGrafter"/>
</dbReference>
<dbReference type="InterPro" id="IPR005632">
    <property type="entry name" value="Chaperone_Skp"/>
</dbReference>
<organism evidence="5 6">
    <name type="scientific">Flavobacterium macacae</name>
    <dbReference type="NCBI Taxonomy" id="2488993"/>
    <lineage>
        <taxon>Bacteria</taxon>
        <taxon>Pseudomonadati</taxon>
        <taxon>Bacteroidota</taxon>
        <taxon>Flavobacteriia</taxon>
        <taxon>Flavobacteriales</taxon>
        <taxon>Flavobacteriaceae</taxon>
        <taxon>Flavobacterium</taxon>
    </lineage>
</organism>
<feature type="region of interest" description="Disordered" evidence="4">
    <location>
        <begin position="173"/>
        <end position="194"/>
    </location>
</feature>
<dbReference type="Gene3D" id="3.30.910.20">
    <property type="entry name" value="Skp domain"/>
    <property type="match status" value="1"/>
</dbReference>
<reference evidence="5 6" key="1">
    <citation type="submission" date="2018-11" db="EMBL/GenBank/DDBJ databases">
        <title>Flavobacterium sp. nov., YIM 102600 draft genome.</title>
        <authorList>
            <person name="Li G."/>
            <person name="Jiang Y."/>
        </authorList>
    </citation>
    <scope>NUCLEOTIDE SEQUENCE [LARGE SCALE GENOMIC DNA]</scope>
    <source>
        <strain evidence="5 6">YIM 102600</strain>
    </source>
</reference>
<protein>
    <submittedName>
        <fullName evidence="5">OmpH family outer membrane protein</fullName>
    </submittedName>
</protein>
<evidence type="ECO:0000256" key="3">
    <source>
        <dbReference type="SAM" id="Coils"/>
    </source>
</evidence>
<keyword evidence="3" id="KW-0175">Coiled coil</keyword>
<feature type="coiled-coil region" evidence="3">
    <location>
        <begin position="59"/>
        <end position="115"/>
    </location>
</feature>
<sequence>MKKSIVAFAIAITLISCNKQEATSATEKTAYVDTVKLMDEYTESKDLQAKFKDKGEVIGRELELEIKKFQEEAQNFQRNAQANGQEWAQRKGAELQKKEQQLQYAQQAMGQQLQQEGAIERDSIVTKVRNYIKEYGKKNGYTYIYGTGDAATVLYAKDGLDITEKIVKELNDKYKAPVKTEEKEEAKPKEEAKK</sequence>
<evidence type="ECO:0000313" key="5">
    <source>
        <dbReference type="EMBL" id="RRJ94175.1"/>
    </source>
</evidence>
<dbReference type="OrthoDB" id="1145062at2"/>
<evidence type="ECO:0000313" key="6">
    <source>
        <dbReference type="Proteomes" id="UP000271937"/>
    </source>
</evidence>
<dbReference type="RefSeq" id="WP_125011317.1">
    <property type="nucleotide sequence ID" value="NZ_RQVR01000001.1"/>
</dbReference>
<evidence type="ECO:0000256" key="2">
    <source>
        <dbReference type="ARBA" id="ARBA00022729"/>
    </source>
</evidence>
<name>A0A3P3WGB5_9FLAO</name>
<dbReference type="SUPFAM" id="SSF111384">
    <property type="entry name" value="OmpH-like"/>
    <property type="match status" value="1"/>
</dbReference>
<evidence type="ECO:0000256" key="4">
    <source>
        <dbReference type="SAM" id="MobiDB-lite"/>
    </source>
</evidence>
<dbReference type="SMART" id="SM00935">
    <property type="entry name" value="OmpH"/>
    <property type="match status" value="1"/>
</dbReference>